<evidence type="ECO:0000259" key="7">
    <source>
        <dbReference type="PROSITE" id="PS50011"/>
    </source>
</evidence>
<dbReference type="Gene3D" id="3.30.200.20">
    <property type="entry name" value="Phosphorylase Kinase, domain 1"/>
    <property type="match status" value="1"/>
</dbReference>
<evidence type="ECO:0000256" key="1">
    <source>
        <dbReference type="ARBA" id="ARBA00022679"/>
    </source>
</evidence>
<organism evidence="8 9">
    <name type="scientific">Patiria miniata</name>
    <name type="common">Bat star</name>
    <name type="synonym">Asterina miniata</name>
    <dbReference type="NCBI Taxonomy" id="46514"/>
    <lineage>
        <taxon>Eukaryota</taxon>
        <taxon>Metazoa</taxon>
        <taxon>Echinodermata</taxon>
        <taxon>Eleutherozoa</taxon>
        <taxon>Asterozoa</taxon>
        <taxon>Asteroidea</taxon>
        <taxon>Valvatacea</taxon>
        <taxon>Valvatida</taxon>
        <taxon>Asterinidae</taxon>
        <taxon>Patiria</taxon>
    </lineage>
</organism>
<dbReference type="GO" id="GO:0005524">
    <property type="term" value="F:ATP binding"/>
    <property type="evidence" value="ECO:0007669"/>
    <property type="project" value="UniProtKB-UniRule"/>
</dbReference>
<evidence type="ECO:0000256" key="4">
    <source>
        <dbReference type="ARBA" id="ARBA00022840"/>
    </source>
</evidence>
<feature type="compositionally biased region" description="Polar residues" evidence="6">
    <location>
        <begin position="22"/>
        <end position="37"/>
    </location>
</feature>
<dbReference type="GO" id="GO:0004672">
    <property type="term" value="F:protein kinase activity"/>
    <property type="evidence" value="ECO:0007669"/>
    <property type="project" value="InterPro"/>
</dbReference>
<feature type="compositionally biased region" description="Basic and acidic residues" evidence="6">
    <location>
        <begin position="95"/>
        <end position="110"/>
    </location>
</feature>
<feature type="binding site" evidence="5">
    <location>
        <position position="284"/>
    </location>
    <ligand>
        <name>ATP</name>
        <dbReference type="ChEBI" id="CHEBI:30616"/>
    </ligand>
</feature>
<dbReference type="GeneID" id="119723008"/>
<feature type="compositionally biased region" description="Polar residues" evidence="6">
    <location>
        <begin position="130"/>
        <end position="143"/>
    </location>
</feature>
<dbReference type="RefSeq" id="XP_038049395.1">
    <property type="nucleotide sequence ID" value="XM_038193467.1"/>
</dbReference>
<sequence>MATNLPKYQATRKDDTDDASSSRRGPTSYDQSRLGSQSRRDQGNLAGDKEEATAKTLPEKSTDGGAFDWRKTGAIPKRGAGGDQSRASLTAEAEVSPREVNDQSHVHVDEAGDSQANSDATRNARPTDHPISTAQLPTSESNPYASKSYSSAIYKTLVDSGNSQISRDDPTVHWLKRRDSRRSYIEGEKDEIVNFRGPGKHSVVYGGAAEVIALAEDIRKRQTTCAVLEDGSQDGVLMCKKFTIRGGHYRNGYEYSQGKLLGTGAHSKVFAIRDNKSPAVAAGKFVTLKHFVADEAIIWCPLIHENIVRLFGLIQTGIMVMFLSEYDPGNQTLQTRVDQCVAFGQGEALEVTEQLLEALAFLHQKNIIHRDVYPSNILVKSCQSNQKYGGNVKLLDFGIAVKLKCPETAGYIEETTDGMGNDTYRAPEIERGESYDGRVDVWSASCTLMCLLKGSAPWCGIIIKDYPLVDIPNSTDPIVRDLVERAHKVDKNSRPRAQEVLQRCKDIPREKVKEMYSIRARPAKPLIDSSPAKLGNSNESPWSDDSSDGHPVDPQQAAPVHDDIGAGDARPHGPDGPVRPVRGPPADPQLDDETLTHNQPAPVHDDIGAGDARPHGPDGPVRPVPGPPTDPQLDEETLTHNQPAPVHDDIGAADVRPHGVKGIFVTVKDEGCEDMKIKLPPGLNSVICVAEALYEEIKTKPFTLHEMNGGALGRGHTFRIGNHTLVAMPAPDGGDWPWRMHANGKVEYA</sequence>
<dbReference type="PROSITE" id="PS00107">
    <property type="entry name" value="PROTEIN_KINASE_ATP"/>
    <property type="match status" value="1"/>
</dbReference>
<dbReference type="RefSeq" id="XP_038049397.1">
    <property type="nucleotide sequence ID" value="XM_038193469.1"/>
</dbReference>
<dbReference type="PROSITE" id="PS50011">
    <property type="entry name" value="PROTEIN_KINASE_DOM"/>
    <property type="match status" value="1"/>
</dbReference>
<accession>A0A913ZEL8</accession>
<reference evidence="8" key="1">
    <citation type="submission" date="2022-11" db="UniProtKB">
        <authorList>
            <consortium name="EnsemblMetazoa"/>
        </authorList>
    </citation>
    <scope>IDENTIFICATION</scope>
</reference>
<dbReference type="AlphaFoldDB" id="A0A913ZEL8"/>
<evidence type="ECO:0000313" key="8">
    <source>
        <dbReference type="EnsemblMetazoa" id="XP_038049395.1"/>
    </source>
</evidence>
<dbReference type="PANTHER" id="PTHR48016:SF56">
    <property type="entry name" value="MAPKK KINASE"/>
    <property type="match status" value="1"/>
</dbReference>
<proteinExistence type="predicted"/>
<dbReference type="EnsemblMetazoa" id="XM_038193469.1">
    <property type="protein sequence ID" value="XP_038049397.1"/>
    <property type="gene ID" value="LOC119723008"/>
</dbReference>
<dbReference type="Pfam" id="PF00069">
    <property type="entry name" value="Pkinase"/>
    <property type="match status" value="1"/>
</dbReference>
<evidence type="ECO:0000256" key="5">
    <source>
        <dbReference type="PROSITE-ProRule" id="PRU10141"/>
    </source>
</evidence>
<feature type="region of interest" description="Disordered" evidence="6">
    <location>
        <begin position="1"/>
        <end position="145"/>
    </location>
</feature>
<dbReference type="OMA" id="SAICTLM"/>
<dbReference type="PANTHER" id="PTHR48016">
    <property type="entry name" value="MAP KINASE KINASE KINASE SSK2-RELATED-RELATED"/>
    <property type="match status" value="1"/>
</dbReference>
<dbReference type="EnsemblMetazoa" id="XM_038193467.1">
    <property type="protein sequence ID" value="XP_038049395.1"/>
    <property type="gene ID" value="LOC119723008"/>
</dbReference>
<keyword evidence="3" id="KW-0418">Kinase</keyword>
<dbReference type="OrthoDB" id="5836549at2759"/>
<dbReference type="InterPro" id="IPR011009">
    <property type="entry name" value="Kinase-like_dom_sf"/>
</dbReference>
<evidence type="ECO:0000313" key="9">
    <source>
        <dbReference type="Proteomes" id="UP000887568"/>
    </source>
</evidence>
<feature type="compositionally biased region" description="Basic and acidic residues" evidence="6">
    <location>
        <begin position="560"/>
        <end position="573"/>
    </location>
</feature>
<name>A0A913ZEL8_PATMI</name>
<keyword evidence="2 5" id="KW-0547">Nucleotide-binding</keyword>
<feature type="region of interest" description="Disordered" evidence="6">
    <location>
        <begin position="515"/>
        <end position="647"/>
    </location>
</feature>
<feature type="compositionally biased region" description="Polar residues" evidence="6">
    <location>
        <begin position="535"/>
        <end position="544"/>
    </location>
</feature>
<feature type="compositionally biased region" description="Pro residues" evidence="6">
    <location>
        <begin position="620"/>
        <end position="630"/>
    </location>
</feature>
<dbReference type="SUPFAM" id="SSF56112">
    <property type="entry name" value="Protein kinase-like (PK-like)"/>
    <property type="match status" value="1"/>
</dbReference>
<dbReference type="InterPro" id="IPR050538">
    <property type="entry name" value="MAP_kinase_kinase_kinase"/>
</dbReference>
<feature type="compositionally biased region" description="Basic and acidic residues" evidence="6">
    <location>
        <begin position="38"/>
        <end position="62"/>
    </location>
</feature>
<evidence type="ECO:0000256" key="2">
    <source>
        <dbReference type="ARBA" id="ARBA00022741"/>
    </source>
</evidence>
<evidence type="ECO:0000256" key="6">
    <source>
        <dbReference type="SAM" id="MobiDB-lite"/>
    </source>
</evidence>
<feature type="compositionally biased region" description="Basic and acidic residues" evidence="6">
    <location>
        <begin position="603"/>
        <end position="616"/>
    </location>
</feature>
<dbReference type="InterPro" id="IPR000719">
    <property type="entry name" value="Prot_kinase_dom"/>
</dbReference>
<dbReference type="InterPro" id="IPR017441">
    <property type="entry name" value="Protein_kinase_ATP_BS"/>
</dbReference>
<keyword evidence="4 5" id="KW-0067">ATP-binding</keyword>
<protein>
    <recommendedName>
        <fullName evidence="7">Protein kinase domain-containing protein</fullName>
    </recommendedName>
</protein>
<dbReference type="Gene3D" id="1.10.510.10">
    <property type="entry name" value="Transferase(Phosphotransferase) domain 1"/>
    <property type="match status" value="1"/>
</dbReference>
<dbReference type="Proteomes" id="UP000887568">
    <property type="component" value="Unplaced"/>
</dbReference>
<evidence type="ECO:0000256" key="3">
    <source>
        <dbReference type="ARBA" id="ARBA00022777"/>
    </source>
</evidence>
<feature type="domain" description="Protein kinase" evidence="7">
    <location>
        <begin position="255"/>
        <end position="512"/>
    </location>
</feature>
<keyword evidence="1" id="KW-0808">Transferase</keyword>
<keyword evidence="9" id="KW-1185">Reference proteome</keyword>